<gene>
    <name evidence="2" type="ORF">BET10_05095</name>
</gene>
<name>A0A1S1N3Q3_9GAMM</name>
<evidence type="ECO:0000313" key="3">
    <source>
        <dbReference type="Proteomes" id="UP000179786"/>
    </source>
</evidence>
<dbReference type="AlphaFoldDB" id="A0A1S1N3Q3"/>
<accession>A0A1S1N3Q3</accession>
<sequence>MNTELVTQLIILATALVGLYKAATFKSAENSTDGKVEPSPVSEAVARLLDFVGIFAFMLAMPAFIWAFTTITENIGSSSKRSEAVQYSIPYEVSKDPSKAELMLAAASQISYETSRGSALEKVSNFAISAGNYQVAVLAAASIPYEPSRDSQLAKVVDSIEKEARGKLPNKQINKD</sequence>
<organism evidence="2 3">
    <name type="scientific">Pseudoalteromonas amylolytica</name>
    <dbReference type="NCBI Taxonomy" id="1859457"/>
    <lineage>
        <taxon>Bacteria</taxon>
        <taxon>Pseudomonadati</taxon>
        <taxon>Pseudomonadota</taxon>
        <taxon>Gammaproteobacteria</taxon>
        <taxon>Alteromonadales</taxon>
        <taxon>Pseudoalteromonadaceae</taxon>
        <taxon>Pseudoalteromonas</taxon>
    </lineage>
</organism>
<keyword evidence="1" id="KW-0472">Membrane</keyword>
<keyword evidence="1" id="KW-0812">Transmembrane</keyword>
<evidence type="ECO:0000256" key="1">
    <source>
        <dbReference type="SAM" id="Phobius"/>
    </source>
</evidence>
<keyword evidence="1" id="KW-1133">Transmembrane helix</keyword>
<dbReference type="EMBL" id="MKJU01000006">
    <property type="protein sequence ID" value="OHU92826.1"/>
    <property type="molecule type" value="Genomic_DNA"/>
</dbReference>
<protein>
    <submittedName>
        <fullName evidence="2">Uncharacterized protein</fullName>
    </submittedName>
</protein>
<dbReference type="OrthoDB" id="9904296at2"/>
<feature type="transmembrane region" description="Helical" evidence="1">
    <location>
        <begin position="48"/>
        <end position="71"/>
    </location>
</feature>
<dbReference type="RefSeq" id="WP_070983386.1">
    <property type="nucleotide sequence ID" value="NZ_MKJU01000006.1"/>
</dbReference>
<dbReference type="Proteomes" id="UP000179786">
    <property type="component" value="Unassembled WGS sequence"/>
</dbReference>
<proteinExistence type="predicted"/>
<comment type="caution">
    <text evidence="2">The sequence shown here is derived from an EMBL/GenBank/DDBJ whole genome shotgun (WGS) entry which is preliminary data.</text>
</comment>
<keyword evidence="3" id="KW-1185">Reference proteome</keyword>
<evidence type="ECO:0000313" key="2">
    <source>
        <dbReference type="EMBL" id="OHU92826.1"/>
    </source>
</evidence>
<reference evidence="2 3" key="1">
    <citation type="submission" date="2016-09" db="EMBL/GenBank/DDBJ databases">
        <title>Pseudoalteromonas amylolytica sp. nov., isolated from the surface seawater.</title>
        <authorList>
            <person name="Wu Y.-H."/>
            <person name="Cheng H."/>
            <person name="Jin X.-B."/>
            <person name="Wang C.-S."/>
            <person name="Xu X.-W."/>
        </authorList>
    </citation>
    <scope>NUCLEOTIDE SEQUENCE [LARGE SCALE GENOMIC DNA]</scope>
    <source>
        <strain evidence="2 3">JW1</strain>
    </source>
</reference>